<dbReference type="Proteomes" id="UP000277579">
    <property type="component" value="Unassembled WGS sequence"/>
</dbReference>
<dbReference type="PROSITE" id="PS50173">
    <property type="entry name" value="UMUC"/>
    <property type="match status" value="1"/>
</dbReference>
<dbReference type="GO" id="GO:0009432">
    <property type="term" value="P:SOS response"/>
    <property type="evidence" value="ECO:0007669"/>
    <property type="project" value="UniProtKB-KW"/>
</dbReference>
<name>A0A495MKX7_9FLAO</name>
<dbReference type="OrthoDB" id="9808813at2"/>
<evidence type="ECO:0000256" key="1">
    <source>
        <dbReference type="ARBA" id="ARBA00010945"/>
    </source>
</evidence>
<accession>A0A495MKX7</accession>
<dbReference type="InterPro" id="IPR001126">
    <property type="entry name" value="UmuC"/>
</dbReference>
<evidence type="ECO:0000313" key="6">
    <source>
        <dbReference type="Proteomes" id="UP000277579"/>
    </source>
</evidence>
<dbReference type="Pfam" id="PF13438">
    <property type="entry name" value="DUF4113"/>
    <property type="match status" value="1"/>
</dbReference>
<dbReference type="GO" id="GO:0006281">
    <property type="term" value="P:DNA repair"/>
    <property type="evidence" value="ECO:0007669"/>
    <property type="project" value="InterPro"/>
</dbReference>
<evidence type="ECO:0000256" key="3">
    <source>
        <dbReference type="ARBA" id="ARBA00023236"/>
    </source>
</evidence>
<keyword evidence="6" id="KW-1185">Reference proteome</keyword>
<dbReference type="InterPro" id="IPR036775">
    <property type="entry name" value="DNA_pol_Y-fam_lit_finger_sf"/>
</dbReference>
<dbReference type="AlphaFoldDB" id="A0A495MKX7"/>
<sequence>MYALVDCNNFYTSCERVFQPQYNGKPVVVLSNNDGCIISRSDEAKALGIPMAAAEFKIREMLAQNNVKVFSSNYALYGDMSQRAMDVMREFTPHVEVYSIDEAFLNFEGMNISDYDDYGKQIKTKLLKGLSLPVCIGFAATKALSKVANKIARKYPEKTNGVYVIDTEEKRIKALKWTKIEAVWGIGYRMKKKMKAKNILTAYDFTEPFHENWIKKEMGVIGLRLRKELLGESVLTIEEPSDKKSIAITRSFPKQLTDFDSLRERISTFASVCAEKLRQQNSCCHTIIVMLSTMEHKTPTTKEYYHHAVTLPFGTNSTLTINQAALRILEKLYEENKGQRFQKAGVIVTQLINTNEKQLHLFEEENPKHHLLMKAIDNINTKIGSRKVKLGIQDSQTWNMKQNMLSPKYTTQFDQILVVKCH</sequence>
<keyword evidence="2" id="KW-0227">DNA damage</keyword>
<evidence type="ECO:0000259" key="4">
    <source>
        <dbReference type="PROSITE" id="PS50173"/>
    </source>
</evidence>
<dbReference type="EMBL" id="RBLC01000001">
    <property type="protein sequence ID" value="RKS26607.1"/>
    <property type="molecule type" value="Genomic_DNA"/>
</dbReference>
<reference evidence="5 6" key="1">
    <citation type="submission" date="2018-10" db="EMBL/GenBank/DDBJ databases">
        <title>Genomic Encyclopedia of Archaeal and Bacterial Type Strains, Phase II (KMG-II): from individual species to whole genera.</title>
        <authorList>
            <person name="Goeker M."/>
        </authorList>
    </citation>
    <scope>NUCLEOTIDE SEQUENCE [LARGE SCALE GENOMIC DNA]</scope>
    <source>
        <strain evidence="5 6">DSM 29537</strain>
    </source>
</reference>
<organism evidence="5 6">
    <name type="scientific">Flavobacterium endophyticum</name>
    <dbReference type="NCBI Taxonomy" id="1540163"/>
    <lineage>
        <taxon>Bacteria</taxon>
        <taxon>Pseudomonadati</taxon>
        <taxon>Bacteroidota</taxon>
        <taxon>Flavobacteriia</taxon>
        <taxon>Flavobacteriales</taxon>
        <taxon>Flavobacteriaceae</taxon>
        <taxon>Flavobacterium</taxon>
    </lineage>
</organism>
<dbReference type="Gene3D" id="3.30.70.270">
    <property type="match status" value="1"/>
</dbReference>
<comment type="similarity">
    <text evidence="1">Belongs to the DNA polymerase type-Y family.</text>
</comment>
<protein>
    <submittedName>
        <fullName evidence="5">DNA polymerase V</fullName>
    </submittedName>
</protein>
<dbReference type="Pfam" id="PF11799">
    <property type="entry name" value="IMS_C"/>
    <property type="match status" value="1"/>
</dbReference>
<dbReference type="Gene3D" id="3.40.1170.60">
    <property type="match status" value="1"/>
</dbReference>
<proteinExistence type="inferred from homology"/>
<dbReference type="GO" id="GO:0003887">
    <property type="term" value="F:DNA-directed DNA polymerase activity"/>
    <property type="evidence" value="ECO:0007669"/>
    <property type="project" value="UniProtKB-KW"/>
</dbReference>
<dbReference type="RefSeq" id="WP_121375916.1">
    <property type="nucleotide sequence ID" value="NZ_RBLC01000001.1"/>
</dbReference>
<dbReference type="InterPro" id="IPR025188">
    <property type="entry name" value="DUF4113"/>
</dbReference>
<keyword evidence="2" id="KW-0741">SOS mutagenesis</keyword>
<dbReference type="InterPro" id="IPR043128">
    <property type="entry name" value="Rev_trsase/Diguanyl_cyclase"/>
</dbReference>
<dbReference type="SUPFAM" id="SSF100879">
    <property type="entry name" value="Lesion bypass DNA polymerase (Y-family), little finger domain"/>
    <property type="match status" value="1"/>
</dbReference>
<dbReference type="Pfam" id="PF00817">
    <property type="entry name" value="IMS"/>
    <property type="match status" value="1"/>
</dbReference>
<dbReference type="GO" id="GO:0042276">
    <property type="term" value="P:error-prone translesion synthesis"/>
    <property type="evidence" value="ECO:0007669"/>
    <property type="project" value="TreeGrafter"/>
</dbReference>
<dbReference type="InterPro" id="IPR043502">
    <property type="entry name" value="DNA/RNA_pol_sf"/>
</dbReference>
<evidence type="ECO:0000313" key="5">
    <source>
        <dbReference type="EMBL" id="RKS26607.1"/>
    </source>
</evidence>
<dbReference type="PANTHER" id="PTHR11076:SF33">
    <property type="entry name" value="DNA POLYMERASE KAPPA"/>
    <property type="match status" value="1"/>
</dbReference>
<dbReference type="InterPro" id="IPR017961">
    <property type="entry name" value="DNA_pol_Y-fam_little_finger"/>
</dbReference>
<keyword evidence="3" id="KW-0742">SOS response</keyword>
<dbReference type="InterPro" id="IPR050116">
    <property type="entry name" value="DNA_polymerase-Y"/>
</dbReference>
<feature type="domain" description="UmuC" evidence="4">
    <location>
        <begin position="2"/>
        <end position="187"/>
    </location>
</feature>
<evidence type="ECO:0000256" key="2">
    <source>
        <dbReference type="ARBA" id="ARBA00023199"/>
    </source>
</evidence>
<dbReference type="GO" id="GO:0003684">
    <property type="term" value="F:damaged DNA binding"/>
    <property type="evidence" value="ECO:0007669"/>
    <property type="project" value="InterPro"/>
</dbReference>
<dbReference type="CDD" id="cd01700">
    <property type="entry name" value="PolY_Pol_V_umuC"/>
    <property type="match status" value="1"/>
</dbReference>
<dbReference type="SUPFAM" id="SSF56672">
    <property type="entry name" value="DNA/RNA polymerases"/>
    <property type="match status" value="1"/>
</dbReference>
<dbReference type="PANTHER" id="PTHR11076">
    <property type="entry name" value="DNA REPAIR POLYMERASE UMUC / TRANSFERASE FAMILY MEMBER"/>
    <property type="match status" value="1"/>
</dbReference>
<gene>
    <name evidence="5" type="ORF">CLV94_1672</name>
</gene>
<comment type="caution">
    <text evidence="5">The sequence shown here is derived from an EMBL/GenBank/DDBJ whole genome shotgun (WGS) entry which is preliminary data.</text>
</comment>
<dbReference type="Gene3D" id="3.30.1490.100">
    <property type="entry name" value="DNA polymerase, Y-family, little finger domain"/>
    <property type="match status" value="1"/>
</dbReference>